<organism evidence="2 3">
    <name type="scientific">Paramuricea clavata</name>
    <name type="common">Red gorgonian</name>
    <name type="synonym">Violescent sea-whip</name>
    <dbReference type="NCBI Taxonomy" id="317549"/>
    <lineage>
        <taxon>Eukaryota</taxon>
        <taxon>Metazoa</taxon>
        <taxon>Cnidaria</taxon>
        <taxon>Anthozoa</taxon>
        <taxon>Octocorallia</taxon>
        <taxon>Malacalcyonacea</taxon>
        <taxon>Plexauridae</taxon>
        <taxon>Paramuricea</taxon>
    </lineage>
</organism>
<feature type="region of interest" description="Disordered" evidence="1">
    <location>
        <begin position="239"/>
        <end position="270"/>
    </location>
</feature>
<dbReference type="PROSITE" id="PS50994">
    <property type="entry name" value="INTEGRASE"/>
    <property type="match status" value="1"/>
</dbReference>
<dbReference type="Pfam" id="PF00665">
    <property type="entry name" value="rve"/>
    <property type="match status" value="1"/>
</dbReference>
<dbReference type="PANTHER" id="PTHR37984:SF7">
    <property type="entry name" value="INTEGRASE CATALYTIC DOMAIN-CONTAINING PROTEIN"/>
    <property type="match status" value="1"/>
</dbReference>
<accession>A0A7D9ML12</accession>
<comment type="caution">
    <text evidence="2">The sequence shown here is derived from an EMBL/GenBank/DDBJ whole genome shotgun (WGS) entry which is preliminary data.</text>
</comment>
<gene>
    <name evidence="2" type="ORF">PACLA_8A030417</name>
</gene>
<dbReference type="OrthoDB" id="2286242at2759"/>
<dbReference type="SUPFAM" id="SSF53098">
    <property type="entry name" value="Ribonuclease H-like"/>
    <property type="match status" value="1"/>
</dbReference>
<dbReference type="Gene3D" id="3.30.420.10">
    <property type="entry name" value="Ribonuclease H-like superfamily/Ribonuclease H"/>
    <property type="match status" value="1"/>
</dbReference>
<protein>
    <submittedName>
        <fullName evidence="2">Transposon Tf2-6 poly</fullName>
    </submittedName>
</protein>
<feature type="region of interest" description="Disordered" evidence="1">
    <location>
        <begin position="153"/>
        <end position="188"/>
    </location>
</feature>
<sequence>RVCTDLFELDGRHYLIMIDSYSGFPFAKRLSGLTTKSIVKALNAWFMDWGNPKFIRSDGGPQFRTEFETYCISNDITHETSSPYHSRSNGMAESGVKIVKRLLQKCDGNWDEFLIRLREMRNIRRSDGNCPAEMLIGRRQRCLLPALPIDDLKNTEPGAETEARRERRREEAPKRHTRPKLRPLASGETVAIQDVRSKKWNRTGTVISERKHGGSYWLETEGQWRLLRNRRFLKPLRKPIDDPNERIAYNPTTNVETPAIRKSPRRRKEE</sequence>
<evidence type="ECO:0000313" key="3">
    <source>
        <dbReference type="Proteomes" id="UP001152795"/>
    </source>
</evidence>
<evidence type="ECO:0000313" key="2">
    <source>
        <dbReference type="EMBL" id="CAB4045862.1"/>
    </source>
</evidence>
<dbReference type="InterPro" id="IPR001584">
    <property type="entry name" value="Integrase_cat-core"/>
</dbReference>
<dbReference type="GO" id="GO:0015074">
    <property type="term" value="P:DNA integration"/>
    <property type="evidence" value="ECO:0007669"/>
    <property type="project" value="InterPro"/>
</dbReference>
<dbReference type="EMBL" id="CACRXK020042571">
    <property type="protein sequence ID" value="CAB4045862.1"/>
    <property type="molecule type" value="Genomic_DNA"/>
</dbReference>
<feature type="non-terminal residue" evidence="2">
    <location>
        <position position="1"/>
    </location>
</feature>
<dbReference type="GO" id="GO:0003676">
    <property type="term" value="F:nucleic acid binding"/>
    <property type="evidence" value="ECO:0007669"/>
    <property type="project" value="InterPro"/>
</dbReference>
<name>A0A7D9ML12_PARCT</name>
<dbReference type="InterPro" id="IPR012337">
    <property type="entry name" value="RNaseH-like_sf"/>
</dbReference>
<evidence type="ECO:0000256" key="1">
    <source>
        <dbReference type="SAM" id="MobiDB-lite"/>
    </source>
</evidence>
<keyword evidence="3" id="KW-1185">Reference proteome</keyword>
<feature type="non-terminal residue" evidence="2">
    <location>
        <position position="270"/>
    </location>
</feature>
<proteinExistence type="predicted"/>
<dbReference type="Proteomes" id="UP001152795">
    <property type="component" value="Unassembled WGS sequence"/>
</dbReference>
<reference evidence="2" key="1">
    <citation type="submission" date="2020-04" db="EMBL/GenBank/DDBJ databases">
        <authorList>
            <person name="Alioto T."/>
            <person name="Alioto T."/>
            <person name="Gomez Garrido J."/>
        </authorList>
    </citation>
    <scope>NUCLEOTIDE SEQUENCE</scope>
    <source>
        <strain evidence="2">A484AB</strain>
    </source>
</reference>
<dbReference type="InterPro" id="IPR050951">
    <property type="entry name" value="Retrovirus_Pol_polyprotein"/>
</dbReference>
<dbReference type="InterPro" id="IPR036397">
    <property type="entry name" value="RNaseH_sf"/>
</dbReference>
<dbReference type="PANTHER" id="PTHR37984">
    <property type="entry name" value="PROTEIN CBG26694"/>
    <property type="match status" value="1"/>
</dbReference>
<dbReference type="AlphaFoldDB" id="A0A7D9ML12"/>
<feature type="compositionally biased region" description="Basic and acidic residues" evidence="1">
    <location>
        <begin position="161"/>
        <end position="174"/>
    </location>
</feature>